<keyword evidence="1" id="KW-0805">Transcription regulation</keyword>
<dbReference type="SUPFAM" id="SSF46894">
    <property type="entry name" value="C-terminal effector domain of the bipartite response regulators"/>
    <property type="match status" value="1"/>
</dbReference>
<dbReference type="AlphaFoldDB" id="A0AAE3GIQ4"/>
<keyword evidence="6" id="KW-1185">Reference proteome</keyword>
<dbReference type="GO" id="GO:0003677">
    <property type="term" value="F:DNA binding"/>
    <property type="evidence" value="ECO:0007669"/>
    <property type="project" value="UniProtKB-KW"/>
</dbReference>
<evidence type="ECO:0000256" key="2">
    <source>
        <dbReference type="ARBA" id="ARBA00023125"/>
    </source>
</evidence>
<evidence type="ECO:0000259" key="4">
    <source>
        <dbReference type="PROSITE" id="PS50043"/>
    </source>
</evidence>
<evidence type="ECO:0000313" key="6">
    <source>
        <dbReference type="Proteomes" id="UP001206128"/>
    </source>
</evidence>
<evidence type="ECO:0000256" key="1">
    <source>
        <dbReference type="ARBA" id="ARBA00023015"/>
    </source>
</evidence>
<dbReference type="Gene3D" id="1.10.10.10">
    <property type="entry name" value="Winged helix-like DNA-binding domain superfamily/Winged helix DNA-binding domain"/>
    <property type="match status" value="1"/>
</dbReference>
<dbReference type="Pfam" id="PF00196">
    <property type="entry name" value="GerE"/>
    <property type="match status" value="1"/>
</dbReference>
<dbReference type="RefSeq" id="WP_253777258.1">
    <property type="nucleotide sequence ID" value="NZ_JAMTCK010000016.1"/>
</dbReference>
<dbReference type="GO" id="GO:0006355">
    <property type="term" value="P:regulation of DNA-templated transcription"/>
    <property type="evidence" value="ECO:0007669"/>
    <property type="project" value="InterPro"/>
</dbReference>
<dbReference type="PANTHER" id="PTHR43214">
    <property type="entry name" value="TWO-COMPONENT RESPONSE REGULATOR"/>
    <property type="match status" value="1"/>
</dbReference>
<proteinExistence type="predicted"/>
<dbReference type="InterPro" id="IPR036388">
    <property type="entry name" value="WH-like_DNA-bd_sf"/>
</dbReference>
<keyword evidence="3" id="KW-0804">Transcription</keyword>
<sequence length="87" mass="9636">MTWGLSAPRRQVDNGLSTLTERQRAVLRYVARGLADHEIALVLSLSQENVATEVAAILRTLNLRDRVHAVVFAHETGVIKTPLPVPR</sequence>
<keyword evidence="2" id="KW-0238">DNA-binding</keyword>
<dbReference type="Proteomes" id="UP001206128">
    <property type="component" value="Unassembled WGS sequence"/>
</dbReference>
<gene>
    <name evidence="5" type="ORF">LX83_005827</name>
</gene>
<name>A0AAE3GIQ4_9PSEU</name>
<dbReference type="InterPro" id="IPR039420">
    <property type="entry name" value="WalR-like"/>
</dbReference>
<dbReference type="PROSITE" id="PS50043">
    <property type="entry name" value="HTH_LUXR_2"/>
    <property type="match status" value="1"/>
</dbReference>
<protein>
    <submittedName>
        <fullName evidence="5">Regulatory protein, luxR family</fullName>
    </submittedName>
</protein>
<evidence type="ECO:0000313" key="5">
    <source>
        <dbReference type="EMBL" id="MCP2168947.1"/>
    </source>
</evidence>
<dbReference type="PANTHER" id="PTHR43214:SF24">
    <property type="entry name" value="TRANSCRIPTIONAL REGULATORY PROTEIN NARL-RELATED"/>
    <property type="match status" value="1"/>
</dbReference>
<dbReference type="InterPro" id="IPR000792">
    <property type="entry name" value="Tscrpt_reg_LuxR_C"/>
</dbReference>
<feature type="domain" description="HTH luxR-type" evidence="4">
    <location>
        <begin position="12"/>
        <end position="77"/>
    </location>
</feature>
<reference evidence="5" key="1">
    <citation type="submission" date="2022-06" db="EMBL/GenBank/DDBJ databases">
        <title>Genomic Encyclopedia of Archaeal and Bacterial Type Strains, Phase II (KMG-II): from individual species to whole genera.</title>
        <authorList>
            <person name="Goeker M."/>
        </authorList>
    </citation>
    <scope>NUCLEOTIDE SEQUENCE</scope>
    <source>
        <strain evidence="5">DSM 43935</strain>
    </source>
</reference>
<accession>A0AAE3GIQ4</accession>
<dbReference type="PRINTS" id="PR00038">
    <property type="entry name" value="HTHLUXR"/>
</dbReference>
<comment type="caution">
    <text evidence="5">The sequence shown here is derived from an EMBL/GenBank/DDBJ whole genome shotgun (WGS) entry which is preliminary data.</text>
</comment>
<organism evidence="5 6">
    <name type="scientific">Goodfellowiella coeruleoviolacea</name>
    <dbReference type="NCBI Taxonomy" id="334858"/>
    <lineage>
        <taxon>Bacteria</taxon>
        <taxon>Bacillati</taxon>
        <taxon>Actinomycetota</taxon>
        <taxon>Actinomycetes</taxon>
        <taxon>Pseudonocardiales</taxon>
        <taxon>Pseudonocardiaceae</taxon>
        <taxon>Goodfellowiella</taxon>
    </lineage>
</organism>
<evidence type="ECO:0000256" key="3">
    <source>
        <dbReference type="ARBA" id="ARBA00023163"/>
    </source>
</evidence>
<dbReference type="EMBL" id="JAMTCK010000016">
    <property type="protein sequence ID" value="MCP2168947.1"/>
    <property type="molecule type" value="Genomic_DNA"/>
</dbReference>
<dbReference type="CDD" id="cd06170">
    <property type="entry name" value="LuxR_C_like"/>
    <property type="match status" value="1"/>
</dbReference>
<dbReference type="InterPro" id="IPR016032">
    <property type="entry name" value="Sig_transdc_resp-reg_C-effctor"/>
</dbReference>
<dbReference type="SMART" id="SM00421">
    <property type="entry name" value="HTH_LUXR"/>
    <property type="match status" value="1"/>
</dbReference>